<keyword evidence="8" id="KW-1133">Transmembrane helix</keyword>
<feature type="transmembrane region" description="Helical" evidence="8">
    <location>
        <begin position="20"/>
        <end position="39"/>
    </location>
</feature>
<reference evidence="10" key="1">
    <citation type="journal article" date="2014" name="Int. J. Syst. Evol. Microbiol.">
        <title>Complete genome sequence of Corynebacterium casei LMG S-19264T (=DSM 44701T), isolated from a smear-ripened cheese.</title>
        <authorList>
            <consortium name="US DOE Joint Genome Institute (JGI-PGF)"/>
            <person name="Walter F."/>
            <person name="Albersmeier A."/>
            <person name="Kalinowski J."/>
            <person name="Ruckert C."/>
        </authorList>
    </citation>
    <scope>NUCLEOTIDE SEQUENCE</scope>
    <source>
        <strain evidence="10">KCTC 32422</strain>
    </source>
</reference>
<dbReference type="Proteomes" id="UP000634139">
    <property type="component" value="Unassembled WGS sequence"/>
</dbReference>
<dbReference type="Pfam" id="PF00254">
    <property type="entry name" value="FKBP_C"/>
    <property type="match status" value="1"/>
</dbReference>
<sequence>MTEITRVPLQPIAKGALTKLWIGVAAAALAAAGLAYATLPGSVEVETLKVGTGPSPTVKDVVLIKYKGTLPDGKVFDQQEQAAFPVEGVIPGFTQALQKMQRGGKYKVEIPAELAYGDKAAGDIPPNTDLTFEIELIDFKDRAEIEAAQRAMQMQMQQMQQQGGGAAGPQGMPQGMPGGAQ</sequence>
<dbReference type="PANTHER" id="PTHR43811:SF23">
    <property type="entry name" value="FKBP-TYPE 22 KDA PEPTIDYL-PROLYL CIS-TRANS ISOMERASE"/>
    <property type="match status" value="1"/>
</dbReference>
<keyword evidence="11" id="KW-1185">Reference proteome</keyword>
<protein>
    <recommendedName>
        <fullName evidence="6">Peptidyl-prolyl cis-trans isomerase</fullName>
        <ecNumber evidence="6">5.2.1.8</ecNumber>
    </recommendedName>
</protein>
<name>A0A918RB11_9SPHN</name>
<dbReference type="PANTHER" id="PTHR43811">
    <property type="entry name" value="FKBP-TYPE PEPTIDYL-PROLYL CIS-TRANS ISOMERASE FKPA"/>
    <property type="match status" value="1"/>
</dbReference>
<keyword evidence="8" id="KW-0472">Membrane</keyword>
<gene>
    <name evidence="10" type="ORF">GCM10011617_10210</name>
</gene>
<evidence type="ECO:0000256" key="3">
    <source>
        <dbReference type="ARBA" id="ARBA00023110"/>
    </source>
</evidence>
<comment type="caution">
    <text evidence="10">The sequence shown here is derived from an EMBL/GenBank/DDBJ whole genome shotgun (WGS) entry which is preliminary data.</text>
</comment>
<organism evidence="10 11">
    <name type="scientific">Novosphingobium arvoryzae</name>
    <dbReference type="NCBI Taxonomy" id="1256514"/>
    <lineage>
        <taxon>Bacteria</taxon>
        <taxon>Pseudomonadati</taxon>
        <taxon>Pseudomonadota</taxon>
        <taxon>Alphaproteobacteria</taxon>
        <taxon>Sphingomonadales</taxon>
        <taxon>Sphingomonadaceae</taxon>
        <taxon>Novosphingobium</taxon>
    </lineage>
</organism>
<dbReference type="SUPFAM" id="SSF54534">
    <property type="entry name" value="FKBP-like"/>
    <property type="match status" value="1"/>
</dbReference>
<dbReference type="EC" id="5.2.1.8" evidence="6"/>
<feature type="region of interest" description="Disordered" evidence="7">
    <location>
        <begin position="157"/>
        <end position="181"/>
    </location>
</feature>
<dbReference type="GO" id="GO:0003755">
    <property type="term" value="F:peptidyl-prolyl cis-trans isomerase activity"/>
    <property type="evidence" value="ECO:0007669"/>
    <property type="project" value="UniProtKB-UniRule"/>
</dbReference>
<evidence type="ECO:0000313" key="10">
    <source>
        <dbReference type="EMBL" id="GGZ92590.1"/>
    </source>
</evidence>
<comment type="similarity">
    <text evidence="2 6">Belongs to the FKBP-type PPIase family.</text>
</comment>
<dbReference type="AlphaFoldDB" id="A0A918RB11"/>
<evidence type="ECO:0000256" key="1">
    <source>
        <dbReference type="ARBA" id="ARBA00000971"/>
    </source>
</evidence>
<evidence type="ECO:0000256" key="7">
    <source>
        <dbReference type="SAM" id="MobiDB-lite"/>
    </source>
</evidence>
<dbReference type="InterPro" id="IPR046357">
    <property type="entry name" value="PPIase_dom_sf"/>
</dbReference>
<dbReference type="PROSITE" id="PS50059">
    <property type="entry name" value="FKBP_PPIASE"/>
    <property type="match status" value="1"/>
</dbReference>
<evidence type="ECO:0000256" key="2">
    <source>
        <dbReference type="ARBA" id="ARBA00006577"/>
    </source>
</evidence>
<reference evidence="10" key="2">
    <citation type="submission" date="2020-09" db="EMBL/GenBank/DDBJ databases">
        <authorList>
            <person name="Sun Q."/>
            <person name="Kim S."/>
        </authorList>
    </citation>
    <scope>NUCLEOTIDE SEQUENCE</scope>
    <source>
        <strain evidence="10">KCTC 32422</strain>
    </source>
</reference>
<comment type="catalytic activity">
    <reaction evidence="1 5 6">
        <text>[protein]-peptidylproline (omega=180) = [protein]-peptidylproline (omega=0)</text>
        <dbReference type="Rhea" id="RHEA:16237"/>
        <dbReference type="Rhea" id="RHEA-COMP:10747"/>
        <dbReference type="Rhea" id="RHEA-COMP:10748"/>
        <dbReference type="ChEBI" id="CHEBI:83833"/>
        <dbReference type="ChEBI" id="CHEBI:83834"/>
        <dbReference type="EC" id="5.2.1.8"/>
    </reaction>
</comment>
<dbReference type="InterPro" id="IPR001179">
    <property type="entry name" value="PPIase_FKBP_dom"/>
</dbReference>
<evidence type="ECO:0000256" key="8">
    <source>
        <dbReference type="SAM" id="Phobius"/>
    </source>
</evidence>
<keyword evidence="3 5" id="KW-0697">Rotamase</keyword>
<accession>A0A918RB11</accession>
<dbReference type="EMBL" id="BMZD01000002">
    <property type="protein sequence ID" value="GGZ92590.1"/>
    <property type="molecule type" value="Genomic_DNA"/>
</dbReference>
<evidence type="ECO:0000313" key="11">
    <source>
        <dbReference type="Proteomes" id="UP000634139"/>
    </source>
</evidence>
<dbReference type="RefSeq" id="WP_189539347.1">
    <property type="nucleotide sequence ID" value="NZ_BMZD01000002.1"/>
</dbReference>
<proteinExistence type="inferred from homology"/>
<evidence type="ECO:0000259" key="9">
    <source>
        <dbReference type="PROSITE" id="PS50059"/>
    </source>
</evidence>
<feature type="domain" description="PPIase FKBP-type" evidence="9">
    <location>
        <begin position="59"/>
        <end position="140"/>
    </location>
</feature>
<evidence type="ECO:0000256" key="6">
    <source>
        <dbReference type="RuleBase" id="RU003915"/>
    </source>
</evidence>
<keyword evidence="4 5" id="KW-0413">Isomerase</keyword>
<dbReference type="Gene3D" id="3.10.50.40">
    <property type="match status" value="1"/>
</dbReference>
<evidence type="ECO:0000256" key="4">
    <source>
        <dbReference type="ARBA" id="ARBA00023235"/>
    </source>
</evidence>
<evidence type="ECO:0000256" key="5">
    <source>
        <dbReference type="PROSITE-ProRule" id="PRU00277"/>
    </source>
</evidence>
<keyword evidence="8" id="KW-0812">Transmembrane</keyword>